<dbReference type="PROSITE" id="PS00061">
    <property type="entry name" value="ADH_SHORT"/>
    <property type="match status" value="1"/>
</dbReference>
<reference evidence="5" key="2">
    <citation type="submission" date="2021-04" db="EMBL/GenBank/DDBJ databases">
        <authorList>
            <person name="Gilroy R."/>
        </authorList>
    </citation>
    <scope>NUCLEOTIDE SEQUENCE</scope>
    <source>
        <strain evidence="5">CHK195-6426</strain>
    </source>
</reference>
<dbReference type="AlphaFoldDB" id="A0A9D1R5A3"/>
<comment type="similarity">
    <text evidence="1 4">Belongs to the short-chain dehydrogenases/reductases (SDR) family.</text>
</comment>
<evidence type="ECO:0000313" key="6">
    <source>
        <dbReference type="Proteomes" id="UP000824265"/>
    </source>
</evidence>
<dbReference type="SUPFAM" id="SSF51735">
    <property type="entry name" value="NAD(P)-binding Rossmann-fold domains"/>
    <property type="match status" value="1"/>
</dbReference>
<dbReference type="GO" id="GO:0016491">
    <property type="term" value="F:oxidoreductase activity"/>
    <property type="evidence" value="ECO:0007669"/>
    <property type="project" value="UniProtKB-KW"/>
</dbReference>
<dbReference type="Gene3D" id="3.40.50.720">
    <property type="entry name" value="NAD(P)-binding Rossmann-like Domain"/>
    <property type="match status" value="1"/>
</dbReference>
<dbReference type="GO" id="GO:0008202">
    <property type="term" value="P:steroid metabolic process"/>
    <property type="evidence" value="ECO:0007669"/>
    <property type="project" value="UniProtKB-KW"/>
</dbReference>
<dbReference type="NCBIfam" id="NF047420">
    <property type="entry name" value="EF_P_mod_YmfI"/>
    <property type="match status" value="1"/>
</dbReference>
<evidence type="ECO:0000256" key="2">
    <source>
        <dbReference type="ARBA" id="ARBA00023002"/>
    </source>
</evidence>
<name>A0A9D1R5A3_9FIRM</name>
<organism evidence="5 6">
    <name type="scientific">Candidatus Acetatifactor stercoripullorum</name>
    <dbReference type="NCBI Taxonomy" id="2838414"/>
    <lineage>
        <taxon>Bacteria</taxon>
        <taxon>Bacillati</taxon>
        <taxon>Bacillota</taxon>
        <taxon>Clostridia</taxon>
        <taxon>Lachnospirales</taxon>
        <taxon>Lachnospiraceae</taxon>
        <taxon>Acetatifactor</taxon>
    </lineage>
</organism>
<dbReference type="PANTHER" id="PTHR42879">
    <property type="entry name" value="3-OXOACYL-(ACYL-CARRIER-PROTEIN) REDUCTASE"/>
    <property type="match status" value="1"/>
</dbReference>
<keyword evidence="3" id="KW-0753">Steroid metabolism</keyword>
<dbReference type="EMBL" id="DXGH01000037">
    <property type="protein sequence ID" value="HIW81235.1"/>
    <property type="molecule type" value="Genomic_DNA"/>
</dbReference>
<comment type="caution">
    <text evidence="5">The sequence shown here is derived from an EMBL/GenBank/DDBJ whole genome shotgun (WGS) entry which is preliminary data.</text>
</comment>
<keyword evidence="3" id="KW-0443">Lipid metabolism</keyword>
<dbReference type="CDD" id="cd05233">
    <property type="entry name" value="SDR_c"/>
    <property type="match status" value="1"/>
</dbReference>
<dbReference type="InterPro" id="IPR036291">
    <property type="entry name" value="NAD(P)-bd_dom_sf"/>
</dbReference>
<evidence type="ECO:0000256" key="3">
    <source>
        <dbReference type="ARBA" id="ARBA00023221"/>
    </source>
</evidence>
<evidence type="ECO:0000313" key="5">
    <source>
        <dbReference type="EMBL" id="HIW81235.1"/>
    </source>
</evidence>
<dbReference type="FunFam" id="3.40.50.720:FF:000173">
    <property type="entry name" value="3-oxoacyl-[acyl-carrier protein] reductase"/>
    <property type="match status" value="1"/>
</dbReference>
<proteinExistence type="inferred from homology"/>
<keyword evidence="2" id="KW-0560">Oxidoreductase</keyword>
<accession>A0A9D1R5A3</accession>
<sequence>MEPFLQEKKEPPKTALITGASRGIGRACAEAFAEAGYSLLLTCSKSMEELVALTKKLSAQYGGCYRPFRADMGNIEEVAQVFSGLSTLDVLINNAGISYVGLLSEMSPADWRRLMAVNLDSCFYACKYAIPLMLKKHSGKIINVSSVWGSVGASMEVAYSASKGAVNAFTRALAKELAPSNIQVNAVACGVIDTSMNACFSKEELEALKREIPADRLGTPQEAAALILQTAQAPSYMTGQIITIDGGWY</sequence>
<dbReference type="PRINTS" id="PR00080">
    <property type="entry name" value="SDRFAMILY"/>
</dbReference>
<dbReference type="InterPro" id="IPR020904">
    <property type="entry name" value="Sc_DH/Rdtase_CS"/>
</dbReference>
<evidence type="ECO:0000256" key="1">
    <source>
        <dbReference type="ARBA" id="ARBA00006484"/>
    </source>
</evidence>
<dbReference type="Pfam" id="PF00106">
    <property type="entry name" value="adh_short"/>
    <property type="match status" value="1"/>
</dbReference>
<dbReference type="PRINTS" id="PR00081">
    <property type="entry name" value="GDHRDH"/>
</dbReference>
<dbReference type="InterPro" id="IPR002347">
    <property type="entry name" value="SDR_fam"/>
</dbReference>
<dbReference type="GO" id="GO:0032787">
    <property type="term" value="P:monocarboxylic acid metabolic process"/>
    <property type="evidence" value="ECO:0007669"/>
    <property type="project" value="UniProtKB-ARBA"/>
</dbReference>
<gene>
    <name evidence="5" type="ORF">H9742_06845</name>
</gene>
<dbReference type="InterPro" id="IPR050259">
    <property type="entry name" value="SDR"/>
</dbReference>
<dbReference type="Proteomes" id="UP000824265">
    <property type="component" value="Unassembled WGS sequence"/>
</dbReference>
<evidence type="ECO:0000256" key="4">
    <source>
        <dbReference type="RuleBase" id="RU000363"/>
    </source>
</evidence>
<protein>
    <submittedName>
        <fullName evidence="5">SDR family NAD(P)-dependent oxidoreductase</fullName>
    </submittedName>
</protein>
<reference evidence="5" key="1">
    <citation type="journal article" date="2021" name="PeerJ">
        <title>Extensive microbial diversity within the chicken gut microbiome revealed by metagenomics and culture.</title>
        <authorList>
            <person name="Gilroy R."/>
            <person name="Ravi A."/>
            <person name="Getino M."/>
            <person name="Pursley I."/>
            <person name="Horton D.L."/>
            <person name="Alikhan N.F."/>
            <person name="Baker D."/>
            <person name="Gharbi K."/>
            <person name="Hall N."/>
            <person name="Watson M."/>
            <person name="Adriaenssens E.M."/>
            <person name="Foster-Nyarko E."/>
            <person name="Jarju S."/>
            <person name="Secka A."/>
            <person name="Antonio M."/>
            <person name="Oren A."/>
            <person name="Chaudhuri R.R."/>
            <person name="La Ragione R."/>
            <person name="Hildebrand F."/>
            <person name="Pallen M.J."/>
        </authorList>
    </citation>
    <scope>NUCLEOTIDE SEQUENCE</scope>
    <source>
        <strain evidence="5">CHK195-6426</strain>
    </source>
</reference>
<dbReference type="PANTHER" id="PTHR42879:SF2">
    <property type="entry name" value="3-OXOACYL-[ACYL-CARRIER-PROTEIN] REDUCTASE FABG"/>
    <property type="match status" value="1"/>
</dbReference>